<evidence type="ECO:0000313" key="2">
    <source>
        <dbReference type="Proteomes" id="UP000570517"/>
    </source>
</evidence>
<name>A0A850PU82_9MYCO</name>
<dbReference type="Proteomes" id="UP000570517">
    <property type="component" value="Unassembled WGS sequence"/>
</dbReference>
<evidence type="ECO:0000313" key="1">
    <source>
        <dbReference type="EMBL" id="NVN52447.1"/>
    </source>
</evidence>
<dbReference type="RefSeq" id="WP_178360715.1">
    <property type="nucleotide sequence ID" value="NZ_JABFYL010000045.1"/>
</dbReference>
<dbReference type="EMBL" id="JABFYL010000045">
    <property type="protein sequence ID" value="NVN52447.1"/>
    <property type="molecule type" value="Genomic_DNA"/>
</dbReference>
<dbReference type="AlphaFoldDB" id="A0A850PU82"/>
<gene>
    <name evidence="1" type="ORF">HLY00_4151</name>
</gene>
<reference evidence="1 2" key="1">
    <citation type="submission" date="2020-05" db="EMBL/GenBank/DDBJ databases">
        <title>Draft genome sequence of Mycobacterium hippocampi DL, isolated from European seabass, Dicentrarchus labrax, reared in fish farms.</title>
        <authorList>
            <person name="Stathopoulou P."/>
            <person name="Asimakis E."/>
            <person name="Tzokas K."/>
            <person name="Batargias C."/>
            <person name="Tsiamis G."/>
        </authorList>
    </citation>
    <scope>NUCLEOTIDE SEQUENCE [LARGE SCALE GENOMIC DNA]</scope>
    <source>
        <strain evidence="1 2">DL</strain>
    </source>
</reference>
<keyword evidence="2" id="KW-1185">Reference proteome</keyword>
<protein>
    <submittedName>
        <fullName evidence="1">Uncharacterized protein</fullName>
    </submittedName>
</protein>
<sequence length="103" mass="10758">MGFFLAEWHRSAFTDPAITKFVALLESCSAAVATTEFSARLLLVLSVSADDAVYALFTAGSAQEVLRVCTRAGALPQRLTPDVDARILAGAMPYGSGSSASSN</sequence>
<comment type="caution">
    <text evidence="1">The sequence shown here is derived from an EMBL/GenBank/DDBJ whole genome shotgun (WGS) entry which is preliminary data.</text>
</comment>
<accession>A0A850PU82</accession>
<organism evidence="1 2">
    <name type="scientific">Mycolicibacterium hippocampi</name>
    <dbReference type="NCBI Taxonomy" id="659824"/>
    <lineage>
        <taxon>Bacteria</taxon>
        <taxon>Bacillati</taxon>
        <taxon>Actinomycetota</taxon>
        <taxon>Actinomycetes</taxon>
        <taxon>Mycobacteriales</taxon>
        <taxon>Mycobacteriaceae</taxon>
        <taxon>Mycolicibacterium</taxon>
    </lineage>
</organism>
<proteinExistence type="predicted"/>